<dbReference type="EMBL" id="BMWP01000003">
    <property type="protein sequence ID" value="GGW25010.1"/>
    <property type="molecule type" value="Genomic_DNA"/>
</dbReference>
<dbReference type="AlphaFoldDB" id="A0A918IP60"/>
<dbReference type="RefSeq" id="WP_034234307.1">
    <property type="nucleotide sequence ID" value="NZ_BMWP01000003.1"/>
</dbReference>
<keyword evidence="5" id="KW-1185">Reference proteome</keyword>
<name>A0A918IP60_9FLAO</name>
<dbReference type="PRINTS" id="PR00080">
    <property type="entry name" value="SDRFAMILY"/>
</dbReference>
<evidence type="ECO:0000256" key="3">
    <source>
        <dbReference type="RuleBase" id="RU000363"/>
    </source>
</evidence>
<comment type="similarity">
    <text evidence="1 3">Belongs to the short-chain dehydrogenases/reductases (SDR) family.</text>
</comment>
<dbReference type="InterPro" id="IPR020904">
    <property type="entry name" value="Sc_DH/Rdtase_CS"/>
</dbReference>
<organism evidence="4 5">
    <name type="scientific">Arenibacter certesii</name>
    <dbReference type="NCBI Taxonomy" id="228955"/>
    <lineage>
        <taxon>Bacteria</taxon>
        <taxon>Pseudomonadati</taxon>
        <taxon>Bacteroidota</taxon>
        <taxon>Flavobacteriia</taxon>
        <taxon>Flavobacteriales</taxon>
        <taxon>Flavobacteriaceae</taxon>
        <taxon>Arenibacter</taxon>
    </lineage>
</organism>
<proteinExistence type="inferred from homology"/>
<dbReference type="Pfam" id="PF00106">
    <property type="entry name" value="adh_short"/>
    <property type="match status" value="1"/>
</dbReference>
<protein>
    <submittedName>
        <fullName evidence="4">Short-chain dehydrogenase</fullName>
    </submittedName>
</protein>
<dbReference type="SUPFAM" id="SSF51735">
    <property type="entry name" value="NAD(P)-binding Rossmann-fold domains"/>
    <property type="match status" value="1"/>
</dbReference>
<dbReference type="PANTHER" id="PTHR42901:SF1">
    <property type="entry name" value="ALCOHOL DEHYDROGENASE"/>
    <property type="match status" value="1"/>
</dbReference>
<dbReference type="FunFam" id="3.40.50.720:FF:000047">
    <property type="entry name" value="NADP-dependent L-serine/L-allo-threonine dehydrogenase"/>
    <property type="match status" value="1"/>
</dbReference>
<reference evidence="4" key="1">
    <citation type="journal article" date="2014" name="Int. J. Syst. Evol. Microbiol.">
        <title>Complete genome sequence of Corynebacterium casei LMG S-19264T (=DSM 44701T), isolated from a smear-ripened cheese.</title>
        <authorList>
            <consortium name="US DOE Joint Genome Institute (JGI-PGF)"/>
            <person name="Walter F."/>
            <person name="Albersmeier A."/>
            <person name="Kalinowski J."/>
            <person name="Ruckert C."/>
        </authorList>
    </citation>
    <scope>NUCLEOTIDE SEQUENCE</scope>
    <source>
        <strain evidence="4">KCTC 12113</strain>
    </source>
</reference>
<sequence>MQISNKKLTAFITGATSGIGLETAKLFAMNKIDLILCGRRQSALDTLKKQLSRHTKVHTLNFDVRDKDAVFEAIDSLPQDFSEIDILINNAGNAHGLNKFDEGDIEDWDAMLDINVKGLLYVSKAIIPTMIKNRAGHIINIGSIAGKEVYPMGNVYCASKYAVDAINQGMRIDLNQHNIRVGAVNPGLVQTGFSDVRFKGDKERAAKTYEGYEPLKPEDIADIIHFMVTRPYHVNIADLLVFPTAQASATIVNKQL</sequence>
<evidence type="ECO:0000256" key="1">
    <source>
        <dbReference type="ARBA" id="ARBA00006484"/>
    </source>
</evidence>
<evidence type="ECO:0000313" key="4">
    <source>
        <dbReference type="EMBL" id="GGW25010.1"/>
    </source>
</evidence>
<dbReference type="Gene3D" id="3.40.50.720">
    <property type="entry name" value="NAD(P)-binding Rossmann-like Domain"/>
    <property type="match status" value="1"/>
</dbReference>
<comment type="caution">
    <text evidence="4">The sequence shown here is derived from an EMBL/GenBank/DDBJ whole genome shotgun (WGS) entry which is preliminary data.</text>
</comment>
<dbReference type="PANTHER" id="PTHR42901">
    <property type="entry name" value="ALCOHOL DEHYDROGENASE"/>
    <property type="match status" value="1"/>
</dbReference>
<evidence type="ECO:0000256" key="2">
    <source>
        <dbReference type="ARBA" id="ARBA00023002"/>
    </source>
</evidence>
<dbReference type="PROSITE" id="PS00061">
    <property type="entry name" value="ADH_SHORT"/>
    <property type="match status" value="1"/>
</dbReference>
<keyword evidence="2" id="KW-0560">Oxidoreductase</keyword>
<accession>A0A918IP60</accession>
<dbReference type="InterPro" id="IPR036291">
    <property type="entry name" value="NAD(P)-bd_dom_sf"/>
</dbReference>
<reference evidence="4" key="2">
    <citation type="submission" date="2020-09" db="EMBL/GenBank/DDBJ databases">
        <authorList>
            <person name="Sun Q."/>
            <person name="Kim S."/>
        </authorList>
    </citation>
    <scope>NUCLEOTIDE SEQUENCE</scope>
    <source>
        <strain evidence="4">KCTC 12113</strain>
    </source>
</reference>
<evidence type="ECO:0000313" key="5">
    <source>
        <dbReference type="Proteomes" id="UP000634668"/>
    </source>
</evidence>
<dbReference type="Proteomes" id="UP000634668">
    <property type="component" value="Unassembled WGS sequence"/>
</dbReference>
<dbReference type="InterPro" id="IPR002347">
    <property type="entry name" value="SDR_fam"/>
</dbReference>
<gene>
    <name evidence="4" type="ORF">GCM10007383_07300</name>
</gene>
<dbReference type="PRINTS" id="PR00081">
    <property type="entry name" value="GDHRDH"/>
</dbReference>
<dbReference type="GO" id="GO:0016616">
    <property type="term" value="F:oxidoreductase activity, acting on the CH-OH group of donors, NAD or NADP as acceptor"/>
    <property type="evidence" value="ECO:0007669"/>
    <property type="project" value="UniProtKB-ARBA"/>
</dbReference>